<dbReference type="PANTHER" id="PTHR45728:SF3">
    <property type="entry name" value="ACETYL-COA CARBOXYLASE"/>
    <property type="match status" value="1"/>
</dbReference>
<proteinExistence type="predicted"/>
<dbReference type="GO" id="GO:0005524">
    <property type="term" value="F:ATP binding"/>
    <property type="evidence" value="ECO:0007669"/>
    <property type="project" value="InterPro"/>
</dbReference>
<dbReference type="PANTHER" id="PTHR45728">
    <property type="entry name" value="ACETYL-COA CARBOXYLASE, ISOFORM A"/>
    <property type="match status" value="1"/>
</dbReference>
<evidence type="ECO:0000259" key="2">
    <source>
        <dbReference type="Pfam" id="PF08326"/>
    </source>
</evidence>
<name>A0AAD9G2N8_9STRA</name>
<gene>
    <name evidence="3" type="ORF">P3T76_013740</name>
</gene>
<dbReference type="EMBL" id="JASMQC010000037">
    <property type="protein sequence ID" value="KAK1930783.1"/>
    <property type="molecule type" value="Genomic_DNA"/>
</dbReference>
<reference evidence="3" key="1">
    <citation type="submission" date="2023-08" db="EMBL/GenBank/DDBJ databases">
        <title>Reference Genome Resource for the Citrus Pathogen Phytophthora citrophthora.</title>
        <authorList>
            <person name="Moller H."/>
            <person name="Coetzee B."/>
            <person name="Rose L.J."/>
            <person name="Van Niekerk J.M."/>
        </authorList>
    </citation>
    <scope>NUCLEOTIDE SEQUENCE</scope>
    <source>
        <strain evidence="3">STE-U-9442</strain>
    </source>
</reference>
<dbReference type="Proteomes" id="UP001259832">
    <property type="component" value="Unassembled WGS sequence"/>
</dbReference>
<accession>A0AAD9G2N8</accession>
<dbReference type="InterPro" id="IPR049076">
    <property type="entry name" value="ACCA"/>
</dbReference>
<feature type="region of interest" description="Disordered" evidence="1">
    <location>
        <begin position="94"/>
        <end position="128"/>
    </location>
</feature>
<evidence type="ECO:0000313" key="3">
    <source>
        <dbReference type="EMBL" id="KAK1930783.1"/>
    </source>
</evidence>
<sequence length="229" mass="26169">MPSIAEACANLLDQSQPLFDLLISLLDHEDHQIRELALELYAQRVYRAYLIESMETMSFNDIFAKTFQFKSPVVDALASYDDLANLLRRNSSDSSLNLGEHNSEESSDDQETVDKPPPKPVERYQKTSPDFERHGAIVRIMNLESFQNAFTDVMTLFPLAKKTLSVRKDPLVNVLYVILVDEHSEEGNLLEQAEAFLKVVDQNLRSHNIRRVALNYAAAKHREHLGPQR</sequence>
<protein>
    <recommendedName>
        <fullName evidence="2">Acetyl-CoA carboxylase central domain-containing protein</fullName>
    </recommendedName>
</protein>
<dbReference type="Pfam" id="PF08326">
    <property type="entry name" value="ACC_central"/>
    <property type="match status" value="1"/>
</dbReference>
<evidence type="ECO:0000256" key="1">
    <source>
        <dbReference type="SAM" id="MobiDB-lite"/>
    </source>
</evidence>
<organism evidence="3 4">
    <name type="scientific">Phytophthora citrophthora</name>
    <dbReference type="NCBI Taxonomy" id="4793"/>
    <lineage>
        <taxon>Eukaryota</taxon>
        <taxon>Sar</taxon>
        <taxon>Stramenopiles</taxon>
        <taxon>Oomycota</taxon>
        <taxon>Peronosporomycetes</taxon>
        <taxon>Peronosporales</taxon>
        <taxon>Peronosporaceae</taxon>
        <taxon>Phytophthora</taxon>
    </lineage>
</organism>
<dbReference type="InterPro" id="IPR013537">
    <property type="entry name" value="AcCoA_COase_cen"/>
</dbReference>
<dbReference type="AlphaFoldDB" id="A0AAD9G2N8"/>
<comment type="caution">
    <text evidence="3">The sequence shown here is derived from an EMBL/GenBank/DDBJ whole genome shotgun (WGS) entry which is preliminary data.</text>
</comment>
<dbReference type="GO" id="GO:0006633">
    <property type="term" value="P:fatty acid biosynthetic process"/>
    <property type="evidence" value="ECO:0007669"/>
    <property type="project" value="InterPro"/>
</dbReference>
<keyword evidence="4" id="KW-1185">Reference proteome</keyword>
<dbReference type="GO" id="GO:0003989">
    <property type="term" value="F:acetyl-CoA carboxylase activity"/>
    <property type="evidence" value="ECO:0007669"/>
    <property type="project" value="InterPro"/>
</dbReference>
<feature type="compositionally biased region" description="Basic and acidic residues" evidence="1">
    <location>
        <begin position="112"/>
        <end position="128"/>
    </location>
</feature>
<evidence type="ECO:0000313" key="4">
    <source>
        <dbReference type="Proteomes" id="UP001259832"/>
    </source>
</evidence>
<feature type="domain" description="Acetyl-CoA carboxylase central" evidence="2">
    <location>
        <begin position="5"/>
        <end position="215"/>
    </location>
</feature>